<dbReference type="Pfam" id="PF00084">
    <property type="entry name" value="Sushi"/>
    <property type="match status" value="2"/>
</dbReference>
<feature type="domain" description="Sushi" evidence="10">
    <location>
        <begin position="120"/>
        <end position="171"/>
    </location>
</feature>
<dbReference type="InterPro" id="IPR029070">
    <property type="entry name" value="Chitinase_insertion_sf"/>
</dbReference>
<feature type="domain" description="Chitinase II/V-like catalytic" evidence="11">
    <location>
        <begin position="759"/>
        <end position="1089"/>
    </location>
</feature>
<dbReference type="GO" id="GO:0008061">
    <property type="term" value="F:chitin binding"/>
    <property type="evidence" value="ECO:0007669"/>
    <property type="project" value="InterPro"/>
</dbReference>
<dbReference type="Pfam" id="PF00089">
    <property type="entry name" value="Trypsin"/>
    <property type="match status" value="1"/>
</dbReference>
<dbReference type="InterPro" id="IPR043504">
    <property type="entry name" value="Peptidase_S1_PA_chymotrypsin"/>
</dbReference>
<keyword evidence="13" id="KW-1185">Reference proteome</keyword>
<evidence type="ECO:0000256" key="6">
    <source>
        <dbReference type="ARBA" id="ARBA00023180"/>
    </source>
</evidence>
<evidence type="ECO:0000256" key="4">
    <source>
        <dbReference type="ARBA" id="ARBA00022801"/>
    </source>
</evidence>
<feature type="domain" description="Sushi" evidence="10">
    <location>
        <begin position="686"/>
        <end position="738"/>
    </location>
</feature>
<dbReference type="InterPro" id="IPR001223">
    <property type="entry name" value="Glyco_hydro18_cat"/>
</dbReference>
<dbReference type="InterPro" id="IPR050314">
    <property type="entry name" value="Glycosyl_Hydrlase_18"/>
</dbReference>
<dbReference type="PANTHER" id="PTHR11177">
    <property type="entry name" value="CHITINASE"/>
    <property type="match status" value="1"/>
</dbReference>
<dbReference type="Proteomes" id="UP001153709">
    <property type="component" value="Chromosome 5"/>
</dbReference>
<dbReference type="GO" id="GO:0004568">
    <property type="term" value="F:chitinase activity"/>
    <property type="evidence" value="ECO:0007669"/>
    <property type="project" value="TreeGrafter"/>
</dbReference>
<name>A0A9N9SY85_DIABA</name>
<keyword evidence="3 8" id="KW-0732">Signal</keyword>
<dbReference type="InterPro" id="IPR009003">
    <property type="entry name" value="Peptidase_S1_PA"/>
</dbReference>
<evidence type="ECO:0008006" key="14">
    <source>
        <dbReference type="Google" id="ProtNLM"/>
    </source>
</evidence>
<keyword evidence="4" id="KW-0378">Hydrolase</keyword>
<feature type="domain" description="Sushi" evidence="10">
    <location>
        <begin position="279"/>
        <end position="330"/>
    </location>
</feature>
<dbReference type="SUPFAM" id="SSF57535">
    <property type="entry name" value="Complement control module/SCR domain"/>
    <property type="match status" value="2"/>
</dbReference>
<evidence type="ECO:0000256" key="5">
    <source>
        <dbReference type="ARBA" id="ARBA00023157"/>
    </source>
</evidence>
<dbReference type="Gene3D" id="3.10.50.10">
    <property type="match status" value="1"/>
</dbReference>
<dbReference type="InterPro" id="IPR000436">
    <property type="entry name" value="Sushi_SCR_CCP_dom"/>
</dbReference>
<keyword evidence="7" id="KW-0326">Glycosidase</keyword>
<dbReference type="SMART" id="SM00032">
    <property type="entry name" value="CCP"/>
    <property type="match status" value="6"/>
</dbReference>
<evidence type="ECO:0000259" key="11">
    <source>
        <dbReference type="SMART" id="SM00636"/>
    </source>
</evidence>
<dbReference type="GO" id="GO:0004252">
    <property type="term" value="F:serine-type endopeptidase activity"/>
    <property type="evidence" value="ECO:0007669"/>
    <property type="project" value="InterPro"/>
</dbReference>
<dbReference type="SUPFAM" id="SSF50494">
    <property type="entry name" value="Trypsin-like serine proteases"/>
    <property type="match status" value="1"/>
</dbReference>
<dbReference type="Gene3D" id="3.20.20.80">
    <property type="entry name" value="Glycosidases"/>
    <property type="match status" value="1"/>
</dbReference>
<evidence type="ECO:0000256" key="2">
    <source>
        <dbReference type="ARBA" id="ARBA00022525"/>
    </source>
</evidence>
<gene>
    <name evidence="12" type="ORF">DIABBA_LOCUS8064</name>
</gene>
<dbReference type="GO" id="GO:0005576">
    <property type="term" value="C:extracellular region"/>
    <property type="evidence" value="ECO:0007669"/>
    <property type="project" value="UniProtKB-SubCell"/>
</dbReference>
<dbReference type="PANTHER" id="PTHR11177:SF360">
    <property type="entry name" value="CHITINASE 4-RELATED"/>
    <property type="match status" value="1"/>
</dbReference>
<evidence type="ECO:0000256" key="8">
    <source>
        <dbReference type="SAM" id="SignalP"/>
    </source>
</evidence>
<dbReference type="Pfam" id="PF00704">
    <property type="entry name" value="Glyco_hydro_18"/>
    <property type="match status" value="1"/>
</dbReference>
<feature type="domain" description="Peptidase S1" evidence="9">
    <location>
        <begin position="345"/>
        <end position="598"/>
    </location>
</feature>
<dbReference type="FunFam" id="2.40.10.10:FF:000054">
    <property type="entry name" value="Complement C1r subcomponent"/>
    <property type="match status" value="1"/>
</dbReference>
<sequence>MKACDVLLWLCLFIATTTSQFIDSEHDNSTTRRRRENTSYKCTLPQFPPNGRWMIINGEGNPGDEIEVNTILQIECKEGYRLQPYTPFIACDYNWETTVFPKCEKKCPAFYSSATTTLRCLDRDGNKIECDQAIDGTYLTFDCIAYYEVPPGSKSSLFCKAGTWDFPRPVCQPATTTSQFIDSEHDNSTTRRRRENTSYKCTLPQFPPNGRWMIINGEGNPGDEIEVNTILQIECKEGYRLQPYTPFIACDYNWETTVFPKCEKKCPAFYSSATTTLRCLDRDGNKIECDQAIDGTYLTFDCIAYYEVPPGSKSSLFCKAGTWDFPRPVCQPVCGKKFNNDTTALIWKGKNVKELEFPWVLALYQLERGKFKNICGATLVSRRVVLTAAHCVTNDYGNALPPEMFMLAAGKYYNSYEDPRDNQYPVQYRKLTKIIVHDGYRGESRRYVADIAVLVTQQLFKLGPFVQPICINNVNSIYLSNRQLGEVAGWGLTDNNKPAEHLRVLRLPYKEGSTCSRELPEEWEEKYNFFDKICAGHFQRNMSVCQGDSGSGLIFQNREDNRYYIHGIVSIAPNLHTSFCNFETNALYTSVAFYYGFIDREMTKHYVEDCVLPAHPKNGKWQLLNDAEKNPGDIVPSTTILKFSCNRRYKLTSGSQYYECENTNNAPTCSLRCPQLIFPGSTVIACKNKRDQIIDCSEATEGSSITFTCPPGFESDRGSQTSTRYCISGSYGRPAPNCVLAKSNKPRTTTLSPIDKDGKKVICTYASWWSYHNVNPEDFDATLCTHIIYQFIGIWDKGDVRVEDDPLDLDTEHRGLYNRINDLKSKNKNLKVLLSVGGDAASNTTLFTRVSKHAAKTGAFLGSAGYFIKTYHFDGLDIAWNYPAESDKDNYIRFIETIRQEADINGWLLSASVRPDLDKTGYNPKEMNRLFDWITLNTYGLFGHWNEYTGNHNNLYASSKDTEWQKQHSNMEAVANNWIKAGVSKDKIVLSVAFYGISFLLKDKSQNGVHAPVLGNGPGVSKGILRYYEICSQYQKGFTEVWDSETKSPYLYNDTVWIGYNNKESVWIKGEYIKNNGYAGVNVYPLDGDDNKGVCGEKHILLKYLHGGMGHRVNWEKKN</sequence>
<organism evidence="12 13">
    <name type="scientific">Diabrotica balteata</name>
    <name type="common">Banded cucumber beetle</name>
    <dbReference type="NCBI Taxonomy" id="107213"/>
    <lineage>
        <taxon>Eukaryota</taxon>
        <taxon>Metazoa</taxon>
        <taxon>Ecdysozoa</taxon>
        <taxon>Arthropoda</taxon>
        <taxon>Hexapoda</taxon>
        <taxon>Insecta</taxon>
        <taxon>Pterygota</taxon>
        <taxon>Neoptera</taxon>
        <taxon>Endopterygota</taxon>
        <taxon>Coleoptera</taxon>
        <taxon>Polyphaga</taxon>
        <taxon>Cucujiformia</taxon>
        <taxon>Chrysomeloidea</taxon>
        <taxon>Chrysomelidae</taxon>
        <taxon>Galerucinae</taxon>
        <taxon>Diabroticina</taxon>
        <taxon>Diabroticites</taxon>
        <taxon>Diabrotica</taxon>
    </lineage>
</organism>
<evidence type="ECO:0000313" key="12">
    <source>
        <dbReference type="EMBL" id="CAG9834797.1"/>
    </source>
</evidence>
<dbReference type="SUPFAM" id="SSF51445">
    <property type="entry name" value="(Trans)glycosidases"/>
    <property type="match status" value="1"/>
</dbReference>
<feature type="chain" id="PRO_5040401379" description="Chitinase" evidence="8">
    <location>
        <begin position="20"/>
        <end position="1119"/>
    </location>
</feature>
<feature type="domain" description="Sushi" evidence="10">
    <location>
        <begin position="42"/>
        <end position="103"/>
    </location>
</feature>
<accession>A0A9N9SY85</accession>
<dbReference type="InterPro" id="IPR011583">
    <property type="entry name" value="Chitinase_II/V-like_cat"/>
</dbReference>
<dbReference type="SUPFAM" id="SSF54556">
    <property type="entry name" value="Chitinase insertion domain"/>
    <property type="match status" value="1"/>
</dbReference>
<dbReference type="InterPro" id="IPR035976">
    <property type="entry name" value="Sushi/SCR/CCP_sf"/>
</dbReference>
<feature type="domain" description="Sushi" evidence="10">
    <location>
        <begin position="201"/>
        <end position="262"/>
    </location>
</feature>
<dbReference type="PROSITE" id="PS00134">
    <property type="entry name" value="TRYPSIN_HIS"/>
    <property type="match status" value="1"/>
</dbReference>
<dbReference type="GO" id="GO:0006508">
    <property type="term" value="P:proteolysis"/>
    <property type="evidence" value="ECO:0007669"/>
    <property type="project" value="InterPro"/>
</dbReference>
<dbReference type="EMBL" id="OU898280">
    <property type="protein sequence ID" value="CAG9834797.1"/>
    <property type="molecule type" value="Genomic_DNA"/>
</dbReference>
<dbReference type="SMART" id="SM00636">
    <property type="entry name" value="Glyco_18"/>
    <property type="match status" value="1"/>
</dbReference>
<dbReference type="GO" id="GO:0005975">
    <property type="term" value="P:carbohydrate metabolic process"/>
    <property type="evidence" value="ECO:0007669"/>
    <property type="project" value="InterPro"/>
</dbReference>
<comment type="subcellular location">
    <subcellularLocation>
        <location evidence="1">Secreted</location>
    </subcellularLocation>
</comment>
<evidence type="ECO:0000256" key="1">
    <source>
        <dbReference type="ARBA" id="ARBA00004613"/>
    </source>
</evidence>
<keyword evidence="2" id="KW-0964">Secreted</keyword>
<dbReference type="InterPro" id="IPR018114">
    <property type="entry name" value="TRYPSIN_HIS"/>
</dbReference>
<feature type="signal peptide" evidence="8">
    <location>
        <begin position="1"/>
        <end position="19"/>
    </location>
</feature>
<dbReference type="CDD" id="cd00190">
    <property type="entry name" value="Tryp_SPc"/>
    <property type="match status" value="1"/>
</dbReference>
<evidence type="ECO:0000256" key="7">
    <source>
        <dbReference type="ARBA" id="ARBA00023295"/>
    </source>
</evidence>
<dbReference type="Gene3D" id="2.40.10.10">
    <property type="entry name" value="Trypsin-like serine proteases"/>
    <property type="match status" value="1"/>
</dbReference>
<protein>
    <recommendedName>
        <fullName evidence="14">Chitinase</fullName>
    </recommendedName>
</protein>
<keyword evidence="5" id="KW-1015">Disulfide bond</keyword>
<dbReference type="OrthoDB" id="6744641at2759"/>
<dbReference type="AlphaFoldDB" id="A0A9N9SY85"/>
<evidence type="ECO:0000313" key="13">
    <source>
        <dbReference type="Proteomes" id="UP001153709"/>
    </source>
</evidence>
<dbReference type="SMART" id="SM00020">
    <property type="entry name" value="Tryp_SPc"/>
    <property type="match status" value="1"/>
</dbReference>
<dbReference type="GO" id="GO:0006032">
    <property type="term" value="P:chitin catabolic process"/>
    <property type="evidence" value="ECO:0007669"/>
    <property type="project" value="TreeGrafter"/>
</dbReference>
<feature type="domain" description="Sushi" evidence="10">
    <location>
        <begin position="610"/>
        <end position="669"/>
    </location>
</feature>
<dbReference type="InterPro" id="IPR017853">
    <property type="entry name" value="GH"/>
</dbReference>
<dbReference type="FunFam" id="3.10.50.10:FF:000003">
    <property type="entry name" value="Class V chitinase CHIT5b"/>
    <property type="match status" value="1"/>
</dbReference>
<evidence type="ECO:0000259" key="9">
    <source>
        <dbReference type="SMART" id="SM00020"/>
    </source>
</evidence>
<evidence type="ECO:0000259" key="10">
    <source>
        <dbReference type="SMART" id="SM00032"/>
    </source>
</evidence>
<reference evidence="12" key="1">
    <citation type="submission" date="2022-01" db="EMBL/GenBank/DDBJ databases">
        <authorList>
            <person name="King R."/>
        </authorList>
    </citation>
    <scope>NUCLEOTIDE SEQUENCE</scope>
</reference>
<proteinExistence type="predicted"/>
<evidence type="ECO:0000256" key="3">
    <source>
        <dbReference type="ARBA" id="ARBA00022729"/>
    </source>
</evidence>
<dbReference type="InterPro" id="IPR001254">
    <property type="entry name" value="Trypsin_dom"/>
</dbReference>
<dbReference type="Gene3D" id="2.10.70.10">
    <property type="entry name" value="Complement Module, domain 1"/>
    <property type="match status" value="2"/>
</dbReference>
<keyword evidence="6" id="KW-0325">Glycoprotein</keyword>